<dbReference type="GeneID" id="20205170"/>
<dbReference type="PANTHER" id="PTHR39075:SF1">
    <property type="entry name" value="FI19908P1"/>
    <property type="match status" value="1"/>
</dbReference>
<dbReference type="AlphaFoldDB" id="T1F8M1"/>
<reference evidence="2 4" key="2">
    <citation type="journal article" date="2013" name="Nature">
        <title>Insights into bilaterian evolution from three spiralian genomes.</title>
        <authorList>
            <person name="Simakov O."/>
            <person name="Marletaz F."/>
            <person name="Cho S.J."/>
            <person name="Edsinger-Gonzales E."/>
            <person name="Havlak P."/>
            <person name="Hellsten U."/>
            <person name="Kuo D.H."/>
            <person name="Larsson T."/>
            <person name="Lv J."/>
            <person name="Arendt D."/>
            <person name="Savage R."/>
            <person name="Osoegawa K."/>
            <person name="de Jong P."/>
            <person name="Grimwood J."/>
            <person name="Chapman J.A."/>
            <person name="Shapiro H."/>
            <person name="Aerts A."/>
            <person name="Otillar R.P."/>
            <person name="Terry A.Y."/>
            <person name="Boore J.L."/>
            <person name="Grigoriev I.V."/>
            <person name="Lindberg D.R."/>
            <person name="Seaver E.C."/>
            <person name="Weisblat D.A."/>
            <person name="Putnam N.H."/>
            <person name="Rokhsar D.S."/>
        </authorList>
    </citation>
    <scope>NUCLEOTIDE SEQUENCE</scope>
</reference>
<dbReference type="RefSeq" id="XP_009020599.1">
    <property type="nucleotide sequence ID" value="XM_009022351.1"/>
</dbReference>
<gene>
    <name evidence="3" type="primary">20205170</name>
    <name evidence="2" type="ORF">HELRODRAFT_174918</name>
</gene>
<feature type="compositionally biased region" description="Polar residues" evidence="1">
    <location>
        <begin position="211"/>
        <end position="220"/>
    </location>
</feature>
<feature type="compositionally biased region" description="Low complexity" evidence="1">
    <location>
        <begin position="52"/>
        <end position="64"/>
    </location>
</feature>
<dbReference type="EMBL" id="KB096785">
    <property type="protein sequence ID" value="ESO01363.1"/>
    <property type="molecule type" value="Genomic_DNA"/>
</dbReference>
<dbReference type="InParanoid" id="T1F8M1"/>
<feature type="compositionally biased region" description="Basic and acidic residues" evidence="1">
    <location>
        <begin position="663"/>
        <end position="677"/>
    </location>
</feature>
<feature type="compositionally biased region" description="Polar residues" evidence="1">
    <location>
        <begin position="240"/>
        <end position="254"/>
    </location>
</feature>
<proteinExistence type="predicted"/>
<dbReference type="EMBL" id="AMQM01005079">
    <property type="status" value="NOT_ANNOTATED_CDS"/>
    <property type="molecule type" value="Genomic_DNA"/>
</dbReference>
<feature type="region of interest" description="Disordered" evidence="1">
    <location>
        <begin position="186"/>
        <end position="254"/>
    </location>
</feature>
<evidence type="ECO:0000313" key="3">
    <source>
        <dbReference type="EnsemblMetazoa" id="HelroP174918"/>
    </source>
</evidence>
<protein>
    <submittedName>
        <fullName evidence="2 3">Uncharacterized protein</fullName>
    </submittedName>
</protein>
<dbReference type="PANTHER" id="PTHR39075">
    <property type="entry name" value="FI19908P1"/>
    <property type="match status" value="1"/>
</dbReference>
<reference evidence="4" key="1">
    <citation type="submission" date="2012-12" db="EMBL/GenBank/DDBJ databases">
        <authorList>
            <person name="Hellsten U."/>
            <person name="Grimwood J."/>
            <person name="Chapman J.A."/>
            <person name="Shapiro H."/>
            <person name="Aerts A."/>
            <person name="Otillar R.P."/>
            <person name="Terry A.Y."/>
            <person name="Boore J.L."/>
            <person name="Simakov O."/>
            <person name="Marletaz F."/>
            <person name="Cho S.-J."/>
            <person name="Edsinger-Gonzales E."/>
            <person name="Havlak P."/>
            <person name="Kuo D.-H."/>
            <person name="Larsson T."/>
            <person name="Lv J."/>
            <person name="Arendt D."/>
            <person name="Savage R."/>
            <person name="Osoegawa K."/>
            <person name="de Jong P."/>
            <person name="Lindberg D.R."/>
            <person name="Seaver E.C."/>
            <person name="Weisblat D.A."/>
            <person name="Putnam N.H."/>
            <person name="Grigoriev I.V."/>
            <person name="Rokhsar D.S."/>
        </authorList>
    </citation>
    <scope>NUCLEOTIDE SEQUENCE</scope>
</reference>
<dbReference type="HOGENOM" id="CLU_368543_0_0_1"/>
<dbReference type="CTD" id="20205170"/>
<accession>T1F8M1</accession>
<feature type="region of interest" description="Disordered" evidence="1">
    <location>
        <begin position="660"/>
        <end position="698"/>
    </location>
</feature>
<keyword evidence="4" id="KW-1185">Reference proteome</keyword>
<dbReference type="OrthoDB" id="6287170at2759"/>
<feature type="compositionally biased region" description="Basic and acidic residues" evidence="1">
    <location>
        <begin position="7"/>
        <end position="25"/>
    </location>
</feature>
<dbReference type="Proteomes" id="UP000015101">
    <property type="component" value="Unassembled WGS sequence"/>
</dbReference>
<sequence>MKQKSLIRKDIKKNPGPESSIHNEEVVEPQPQVLQHKTTTTTSTLDFKDSIQHQQQHQQQQQQQCCEDNSDDDLDAIANISQNQLSITSPSNSDTVLLVTSPQHTSRSQYSSNVGMQHNLPGKQLKEMETQNSSIPCLPYTIFSTNEAENCWSNRFQNNRLTEQQLISSYNQQPERQTQIEHLNSMQDSRASPHGNIGDSGAQSPRKHILESNNWSQENSGDGEKIKNKLKTEKNDESNALKSFPSQRENSPNMQGQVRNHLVAANPESQYYQTQQFSIPFSYCSFPEAKPQQHHKSLPLGQSVYQTLPAYPPSSVFMQYSSQQNLAQYSPIVLQDHHTLPSFQLHGTDQTPSVPSLLPTTSFPTIPPLIQQTTALPDSTLMFDGFQKNLKTNGETFCGVLQQQTAEFFPTIYVSPCGIIEVLLRNHVAVEMTVDRAIRVVNSAHKSVVATNSRGNASCIFHYAAKIYQDHTTFEILAYGNRQAKARTEYIVFGGSFSTMAAGYCVTSGGHMSLVAKPSFSDITKDMSRSLLFSSRHGAELVPQCMQIVESARYRMQRNGATTIHINSIRIHQTSTADVIVTSERKNLRVSPLTGLARVMTHFVDMTVDPDWTIKVKRGGHRLNASLSSFILANDLVEFGFDSQQRLFIQPVRIQKETLIMNEKQRTRKADNADKKHPTSTTSSATQQPDCTRNEQADVEKIQRDQVFLDPQTLSIQSANSYWSKNSEQSLNSKVIYQSPQMMDLRSPAWAQSGEL</sequence>
<evidence type="ECO:0000256" key="1">
    <source>
        <dbReference type="SAM" id="MobiDB-lite"/>
    </source>
</evidence>
<evidence type="ECO:0000313" key="2">
    <source>
        <dbReference type="EMBL" id="ESO01363.1"/>
    </source>
</evidence>
<feature type="compositionally biased region" description="Basic and acidic residues" evidence="1">
    <location>
        <begin position="222"/>
        <end position="239"/>
    </location>
</feature>
<dbReference type="KEGG" id="hro:HELRODRAFT_174918"/>
<dbReference type="eggNOG" id="ENOG502S9TG">
    <property type="taxonomic scope" value="Eukaryota"/>
</dbReference>
<feature type="region of interest" description="Disordered" evidence="1">
    <location>
        <begin position="1"/>
        <end position="71"/>
    </location>
</feature>
<evidence type="ECO:0000313" key="4">
    <source>
        <dbReference type="Proteomes" id="UP000015101"/>
    </source>
</evidence>
<reference evidence="3" key="3">
    <citation type="submission" date="2015-06" db="UniProtKB">
        <authorList>
            <consortium name="EnsemblMetazoa"/>
        </authorList>
    </citation>
    <scope>IDENTIFICATION</scope>
</reference>
<dbReference type="EnsemblMetazoa" id="HelroT174918">
    <property type="protein sequence ID" value="HelroP174918"/>
    <property type="gene ID" value="HelroG174918"/>
</dbReference>
<name>T1F8M1_HELRO</name>
<organism evidence="3 4">
    <name type="scientific">Helobdella robusta</name>
    <name type="common">Californian leech</name>
    <dbReference type="NCBI Taxonomy" id="6412"/>
    <lineage>
        <taxon>Eukaryota</taxon>
        <taxon>Metazoa</taxon>
        <taxon>Spiralia</taxon>
        <taxon>Lophotrochozoa</taxon>
        <taxon>Annelida</taxon>
        <taxon>Clitellata</taxon>
        <taxon>Hirudinea</taxon>
        <taxon>Rhynchobdellida</taxon>
        <taxon>Glossiphoniidae</taxon>
        <taxon>Helobdella</taxon>
    </lineage>
</organism>